<protein>
    <submittedName>
        <fullName evidence="3">Putative glutamine--tRNA ligase</fullName>
        <ecNumber evidence="3">6.1.1.18</ecNumber>
    </submittedName>
</protein>
<gene>
    <name evidence="3" type="ORF">RchiOBHm_Chr6g0267571</name>
</gene>
<dbReference type="GO" id="GO:0005829">
    <property type="term" value="C:cytosol"/>
    <property type="evidence" value="ECO:0007669"/>
    <property type="project" value="TreeGrafter"/>
</dbReference>
<feature type="domain" description="Glutamyl/glutaminyl-tRNA synthetase class Ib anti-codon binding" evidence="2">
    <location>
        <begin position="19"/>
        <end position="76"/>
    </location>
</feature>
<evidence type="ECO:0000313" key="4">
    <source>
        <dbReference type="Proteomes" id="UP000238479"/>
    </source>
</evidence>
<evidence type="ECO:0000259" key="2">
    <source>
        <dbReference type="Pfam" id="PF03950"/>
    </source>
</evidence>
<dbReference type="EMBL" id="PDCK01000044">
    <property type="protein sequence ID" value="PRQ24000.1"/>
    <property type="molecule type" value="Genomic_DNA"/>
</dbReference>
<reference evidence="3 4" key="1">
    <citation type="journal article" date="2018" name="Nat. Genet.">
        <title>The Rosa genome provides new insights in the design of modern roses.</title>
        <authorList>
            <person name="Bendahmane M."/>
        </authorList>
    </citation>
    <scope>NUCLEOTIDE SEQUENCE [LARGE SCALE GENOMIC DNA]</scope>
    <source>
        <strain evidence="4">cv. Old Blush</strain>
    </source>
</reference>
<keyword evidence="1" id="KW-0648">Protein biosynthesis</keyword>
<dbReference type="InterPro" id="IPR020056">
    <property type="entry name" value="Rbsml_bL25/Gln-tRNA_synth_N"/>
</dbReference>
<keyword evidence="4" id="KW-1185">Reference proteome</keyword>
<keyword evidence="3" id="KW-0436">Ligase</keyword>
<dbReference type="SUPFAM" id="SSF50715">
    <property type="entry name" value="Ribosomal protein L25-like"/>
    <property type="match status" value="1"/>
</dbReference>
<dbReference type="InterPro" id="IPR020059">
    <property type="entry name" value="Glu/Gln-tRNA-synth_Ib_codon-bd"/>
</dbReference>
<dbReference type="Proteomes" id="UP000238479">
    <property type="component" value="Chromosome 6"/>
</dbReference>
<dbReference type="AlphaFoldDB" id="A0A2P6PPZ7"/>
<name>A0A2P6PPZ7_ROSCH</name>
<dbReference type="InterPro" id="IPR011035">
    <property type="entry name" value="Ribosomal_bL25/Gln-tRNA_synth"/>
</dbReference>
<dbReference type="PANTHER" id="PTHR43097">
    <property type="entry name" value="GLUTAMINE-TRNA LIGASE"/>
    <property type="match status" value="1"/>
</dbReference>
<dbReference type="GO" id="GO:0006425">
    <property type="term" value="P:glutaminyl-tRNA aminoacylation"/>
    <property type="evidence" value="ECO:0007669"/>
    <property type="project" value="TreeGrafter"/>
</dbReference>
<comment type="caution">
    <text evidence="3">The sequence shown here is derived from an EMBL/GenBank/DDBJ whole genome shotgun (WGS) entry which is preliminary data.</text>
</comment>
<organism evidence="3 4">
    <name type="scientific">Rosa chinensis</name>
    <name type="common">China rose</name>
    <dbReference type="NCBI Taxonomy" id="74649"/>
    <lineage>
        <taxon>Eukaryota</taxon>
        <taxon>Viridiplantae</taxon>
        <taxon>Streptophyta</taxon>
        <taxon>Embryophyta</taxon>
        <taxon>Tracheophyta</taxon>
        <taxon>Spermatophyta</taxon>
        <taxon>Magnoliopsida</taxon>
        <taxon>eudicotyledons</taxon>
        <taxon>Gunneridae</taxon>
        <taxon>Pentapetalae</taxon>
        <taxon>rosids</taxon>
        <taxon>fabids</taxon>
        <taxon>Rosales</taxon>
        <taxon>Rosaceae</taxon>
        <taxon>Rosoideae</taxon>
        <taxon>Rosoideae incertae sedis</taxon>
        <taxon>Rosa</taxon>
    </lineage>
</organism>
<dbReference type="STRING" id="74649.A0A2P6PPZ7"/>
<accession>A0A2P6PPZ7</accession>
<evidence type="ECO:0000256" key="1">
    <source>
        <dbReference type="ARBA" id="ARBA00022917"/>
    </source>
</evidence>
<dbReference type="GO" id="GO:0004819">
    <property type="term" value="F:glutamine-tRNA ligase activity"/>
    <property type="evidence" value="ECO:0007669"/>
    <property type="project" value="UniProtKB-EC"/>
</dbReference>
<dbReference type="Gene3D" id="2.40.240.10">
    <property type="entry name" value="Ribosomal Protein L25, Chain P"/>
    <property type="match status" value="1"/>
</dbReference>
<dbReference type="PANTHER" id="PTHR43097:SF4">
    <property type="entry name" value="GLUTAMINE--TRNA LIGASE"/>
    <property type="match status" value="1"/>
</dbReference>
<sequence>MIHLSRLEYHIREELNKTAPRTMVVLDLVKVVITNWKDDLIKDCEARKWPDSEAESYKVPFSKVLYIERSNFRLKTQNTTSDLLLENLPCSDTHVLSSVWMQRMFVLAEDNETVLEIQVEYDQEKKTKPKVYNPSVVLELKMCFKIRHCCFLLIF</sequence>
<evidence type="ECO:0000313" key="3">
    <source>
        <dbReference type="EMBL" id="PRQ24000.1"/>
    </source>
</evidence>
<dbReference type="InterPro" id="IPR050132">
    <property type="entry name" value="Gln/Glu-tRNA_Ligase"/>
</dbReference>
<dbReference type="EC" id="6.1.1.18" evidence="3"/>
<dbReference type="GO" id="GO:0005524">
    <property type="term" value="F:ATP binding"/>
    <property type="evidence" value="ECO:0007669"/>
    <property type="project" value="InterPro"/>
</dbReference>
<dbReference type="Gramene" id="PRQ24000">
    <property type="protein sequence ID" value="PRQ24000"/>
    <property type="gene ID" value="RchiOBHm_Chr6g0267571"/>
</dbReference>
<proteinExistence type="predicted"/>
<dbReference type="Pfam" id="PF03950">
    <property type="entry name" value="tRNA-synt_1c_C"/>
    <property type="match status" value="1"/>
</dbReference>